<keyword evidence="1 5" id="KW-0812">Transmembrane</keyword>
<dbReference type="OrthoDB" id="5393181at2759"/>
<sequence length="320" mass="33534">MSSPEESPAQKAARLRRERREAKIKEGGAARLDKITSLSGRTPQPGTRALIPTPNPRSTETNWNARQAREATSPSPSPSPQPPASISPAPETPPQAPSPSPLARQPSNADLPPPPDDLQAQQDFIRSLLRQSAPSGDQPGPDSDDPMMKLLGSLMAGMPGGEQQGAGTGAGSGANGPAAPGMSPADLAATLGVPPFVASMLGMATQPKSAAEERAARVWKTLHVVFAIAVGVYLLFVIGSSIATFGSSPPPPATARNPFLYFTTGELLLTGARVMIKSRNGGLSGPGLYLQLFRDVVRDGSVVVFLLGMGAWWHRDWMVN</sequence>
<accession>Q0CQR5</accession>
<gene>
    <name evidence="6" type="ORF">ATEG_03969</name>
</gene>
<feature type="compositionally biased region" description="Polar residues" evidence="4">
    <location>
        <begin position="56"/>
        <end position="65"/>
    </location>
</feature>
<dbReference type="Pfam" id="PF08690">
    <property type="entry name" value="GET2"/>
    <property type="match status" value="1"/>
</dbReference>
<keyword evidence="3 5" id="KW-0472">Membrane</keyword>
<feature type="compositionally biased region" description="Gly residues" evidence="4">
    <location>
        <begin position="158"/>
        <end position="174"/>
    </location>
</feature>
<feature type="compositionally biased region" description="Polar residues" evidence="4">
    <location>
        <begin position="36"/>
        <end position="45"/>
    </location>
</feature>
<evidence type="ECO:0000256" key="4">
    <source>
        <dbReference type="SAM" id="MobiDB-lite"/>
    </source>
</evidence>
<dbReference type="STRING" id="341663.Q0CQR5"/>
<evidence type="ECO:0000256" key="5">
    <source>
        <dbReference type="SAM" id="Phobius"/>
    </source>
</evidence>
<evidence type="ECO:0008006" key="8">
    <source>
        <dbReference type="Google" id="ProtNLM"/>
    </source>
</evidence>
<organism evidence="6 7">
    <name type="scientific">Aspergillus terreus (strain NIH 2624 / FGSC A1156)</name>
    <dbReference type="NCBI Taxonomy" id="341663"/>
    <lineage>
        <taxon>Eukaryota</taxon>
        <taxon>Fungi</taxon>
        <taxon>Dikarya</taxon>
        <taxon>Ascomycota</taxon>
        <taxon>Pezizomycotina</taxon>
        <taxon>Eurotiomycetes</taxon>
        <taxon>Eurotiomycetidae</taxon>
        <taxon>Eurotiales</taxon>
        <taxon>Aspergillaceae</taxon>
        <taxon>Aspergillus</taxon>
        <taxon>Aspergillus subgen. Circumdati</taxon>
    </lineage>
</organism>
<name>Q0CQR5_ASPTN</name>
<feature type="transmembrane region" description="Helical" evidence="5">
    <location>
        <begin position="296"/>
        <end position="314"/>
    </location>
</feature>
<keyword evidence="2 5" id="KW-1133">Transmembrane helix</keyword>
<dbReference type="VEuPathDB" id="FungiDB:ATEG_03969"/>
<feature type="region of interest" description="Disordered" evidence="4">
    <location>
        <begin position="131"/>
        <end position="181"/>
    </location>
</feature>
<evidence type="ECO:0000256" key="3">
    <source>
        <dbReference type="ARBA" id="ARBA00023136"/>
    </source>
</evidence>
<dbReference type="GeneID" id="4318225"/>
<evidence type="ECO:0000313" key="6">
    <source>
        <dbReference type="EMBL" id="EAU35771.1"/>
    </source>
</evidence>
<dbReference type="AlphaFoldDB" id="Q0CQR5"/>
<proteinExistence type="predicted"/>
<dbReference type="RefSeq" id="XP_001213147.1">
    <property type="nucleotide sequence ID" value="XM_001213147.1"/>
</dbReference>
<dbReference type="GO" id="GO:0006890">
    <property type="term" value="P:retrograde vesicle-mediated transport, Golgi to endoplasmic reticulum"/>
    <property type="evidence" value="ECO:0007669"/>
    <property type="project" value="TreeGrafter"/>
</dbReference>
<evidence type="ECO:0000256" key="2">
    <source>
        <dbReference type="ARBA" id="ARBA00022989"/>
    </source>
</evidence>
<dbReference type="PANTHER" id="PTHR28263:SF1">
    <property type="entry name" value="GOLGI TO ER TRAFFIC PROTEIN 2"/>
    <property type="match status" value="1"/>
</dbReference>
<evidence type="ECO:0000256" key="1">
    <source>
        <dbReference type="ARBA" id="ARBA00022692"/>
    </source>
</evidence>
<protein>
    <recommendedName>
        <fullName evidence="8">GET complex, subunit GET2</fullName>
    </recommendedName>
</protein>
<feature type="transmembrane region" description="Helical" evidence="5">
    <location>
        <begin position="224"/>
        <end position="246"/>
    </location>
</feature>
<feature type="compositionally biased region" description="Basic and acidic residues" evidence="4">
    <location>
        <begin position="18"/>
        <end position="34"/>
    </location>
</feature>
<dbReference type="EMBL" id="CH476598">
    <property type="protein sequence ID" value="EAU35771.1"/>
    <property type="molecule type" value="Genomic_DNA"/>
</dbReference>
<feature type="compositionally biased region" description="Pro residues" evidence="4">
    <location>
        <begin position="75"/>
        <end position="100"/>
    </location>
</feature>
<dbReference type="PANTHER" id="PTHR28263">
    <property type="entry name" value="GOLGI TO ER TRAFFIC PROTEIN 2"/>
    <property type="match status" value="1"/>
</dbReference>
<feature type="region of interest" description="Disordered" evidence="4">
    <location>
        <begin position="1"/>
        <end position="119"/>
    </location>
</feature>
<feature type="compositionally biased region" description="Low complexity" evidence="4">
    <location>
        <begin position="101"/>
        <end position="110"/>
    </location>
</feature>
<dbReference type="Proteomes" id="UP000007963">
    <property type="component" value="Unassembled WGS sequence"/>
</dbReference>
<dbReference type="HOGENOM" id="CLU_1019410_0_0_1"/>
<dbReference type="eggNOG" id="ENOG502S1RY">
    <property type="taxonomic scope" value="Eukaryota"/>
</dbReference>
<evidence type="ECO:0000313" key="7">
    <source>
        <dbReference type="Proteomes" id="UP000007963"/>
    </source>
</evidence>
<dbReference type="InterPro" id="IPR028143">
    <property type="entry name" value="Get2/sif1"/>
</dbReference>
<dbReference type="OMA" id="MRYGQIF"/>
<reference evidence="7" key="1">
    <citation type="submission" date="2005-09" db="EMBL/GenBank/DDBJ databases">
        <title>Annotation of the Aspergillus terreus NIH2624 genome.</title>
        <authorList>
            <person name="Birren B.W."/>
            <person name="Lander E.S."/>
            <person name="Galagan J.E."/>
            <person name="Nusbaum C."/>
            <person name="Devon K."/>
            <person name="Henn M."/>
            <person name="Ma L.-J."/>
            <person name="Jaffe D.B."/>
            <person name="Butler J."/>
            <person name="Alvarez P."/>
            <person name="Gnerre S."/>
            <person name="Grabherr M."/>
            <person name="Kleber M."/>
            <person name="Mauceli E.W."/>
            <person name="Brockman W."/>
            <person name="Rounsley S."/>
            <person name="Young S.K."/>
            <person name="LaButti K."/>
            <person name="Pushparaj V."/>
            <person name="DeCaprio D."/>
            <person name="Crawford M."/>
            <person name="Koehrsen M."/>
            <person name="Engels R."/>
            <person name="Montgomery P."/>
            <person name="Pearson M."/>
            <person name="Howarth C."/>
            <person name="Larson L."/>
            <person name="Luoma S."/>
            <person name="White J."/>
            <person name="Alvarado L."/>
            <person name="Kodira C.D."/>
            <person name="Zeng Q."/>
            <person name="Oleary S."/>
            <person name="Yandava C."/>
            <person name="Denning D.W."/>
            <person name="Nierman W.C."/>
            <person name="Milne T."/>
            <person name="Madden K."/>
        </authorList>
    </citation>
    <scope>NUCLEOTIDE SEQUENCE [LARGE SCALE GENOMIC DNA]</scope>
    <source>
        <strain evidence="7">NIH 2624 / FGSC A1156</strain>
    </source>
</reference>